<name>A0ABP7AL46_9MICO</name>
<comment type="similarity">
    <text evidence="7">Belongs to the binding-protein-dependent transport system permease family.</text>
</comment>
<evidence type="ECO:0000256" key="6">
    <source>
        <dbReference type="ARBA" id="ARBA00023136"/>
    </source>
</evidence>
<evidence type="ECO:0000256" key="8">
    <source>
        <dbReference type="SAM" id="MobiDB-lite"/>
    </source>
</evidence>
<sequence length="322" mass="35611">MTHTSPLDTRTYVTSGSGARRSQRRAPRPGAGRRSPMRGPWFALIFLAPLLLFYSVYFLYSFGILGMVSTQQVGLTFRNAVDVGLQNFQLVLTDPAFQRSLFNTVFFALFLVGVSLTLGFFLAMLLASGVRMRRWYYTVFLLPSLIPMSLFATVYGRMLETRDGAINEALRSIGLGFLAQDWLGDPTAAYIGVLVLFTYTIGLPIMYYTTDVAQVNASIVESATLDGATVWQIYRIILYPLLKSTHITVLLSVILGSFRSFDIIFFSTAGQPGGRTDITGTYIYSATLGIDRVGFAAAASIIVLVIALTISIIQIFVRRRMS</sequence>
<keyword evidence="2 7" id="KW-0813">Transport</keyword>
<dbReference type="PROSITE" id="PS50928">
    <property type="entry name" value="ABC_TM1"/>
    <property type="match status" value="1"/>
</dbReference>
<protein>
    <recommendedName>
        <fullName evidence="9">ABC transmembrane type-1 domain-containing protein</fullName>
    </recommendedName>
</protein>
<keyword evidence="11" id="KW-1185">Reference proteome</keyword>
<dbReference type="SUPFAM" id="SSF161098">
    <property type="entry name" value="MetI-like"/>
    <property type="match status" value="1"/>
</dbReference>
<keyword evidence="3" id="KW-1003">Cell membrane</keyword>
<organism evidence="10 11">
    <name type="scientific">Microbacterium awajiense</name>
    <dbReference type="NCBI Taxonomy" id="415214"/>
    <lineage>
        <taxon>Bacteria</taxon>
        <taxon>Bacillati</taxon>
        <taxon>Actinomycetota</taxon>
        <taxon>Actinomycetes</taxon>
        <taxon>Micrococcales</taxon>
        <taxon>Microbacteriaceae</taxon>
        <taxon>Microbacterium</taxon>
    </lineage>
</organism>
<dbReference type="PANTHER" id="PTHR30193:SF37">
    <property type="entry name" value="INNER MEMBRANE ABC TRANSPORTER PERMEASE PROTEIN YCJO"/>
    <property type="match status" value="1"/>
</dbReference>
<evidence type="ECO:0000256" key="4">
    <source>
        <dbReference type="ARBA" id="ARBA00022692"/>
    </source>
</evidence>
<evidence type="ECO:0000256" key="5">
    <source>
        <dbReference type="ARBA" id="ARBA00022989"/>
    </source>
</evidence>
<dbReference type="InterPro" id="IPR051393">
    <property type="entry name" value="ABC_transporter_permease"/>
</dbReference>
<keyword evidence="4 7" id="KW-0812">Transmembrane</keyword>
<evidence type="ECO:0000313" key="10">
    <source>
        <dbReference type="EMBL" id="GAA3634826.1"/>
    </source>
</evidence>
<feature type="transmembrane region" description="Helical" evidence="7">
    <location>
        <begin position="41"/>
        <end position="60"/>
    </location>
</feature>
<keyword evidence="5 7" id="KW-1133">Transmembrane helix</keyword>
<feature type="transmembrane region" description="Helical" evidence="7">
    <location>
        <begin position="135"/>
        <end position="155"/>
    </location>
</feature>
<dbReference type="Proteomes" id="UP001501697">
    <property type="component" value="Unassembled WGS sequence"/>
</dbReference>
<feature type="compositionally biased region" description="Polar residues" evidence="8">
    <location>
        <begin position="1"/>
        <end position="14"/>
    </location>
</feature>
<dbReference type="InterPro" id="IPR000515">
    <property type="entry name" value="MetI-like"/>
</dbReference>
<dbReference type="InterPro" id="IPR035906">
    <property type="entry name" value="MetI-like_sf"/>
</dbReference>
<comment type="subcellular location">
    <subcellularLocation>
        <location evidence="1 7">Cell membrane</location>
        <topology evidence="1 7">Multi-pass membrane protein</topology>
    </subcellularLocation>
</comment>
<accession>A0ABP7AL46</accession>
<feature type="domain" description="ABC transmembrane type-1" evidence="9">
    <location>
        <begin position="101"/>
        <end position="314"/>
    </location>
</feature>
<evidence type="ECO:0000256" key="2">
    <source>
        <dbReference type="ARBA" id="ARBA00022448"/>
    </source>
</evidence>
<feature type="region of interest" description="Disordered" evidence="8">
    <location>
        <begin position="1"/>
        <end position="34"/>
    </location>
</feature>
<gene>
    <name evidence="10" type="ORF">GCM10022200_17600</name>
</gene>
<keyword evidence="6 7" id="KW-0472">Membrane</keyword>
<dbReference type="CDD" id="cd06261">
    <property type="entry name" value="TM_PBP2"/>
    <property type="match status" value="1"/>
</dbReference>
<dbReference type="EMBL" id="BAAAYU010000005">
    <property type="protein sequence ID" value="GAA3634826.1"/>
    <property type="molecule type" value="Genomic_DNA"/>
</dbReference>
<dbReference type="Pfam" id="PF00528">
    <property type="entry name" value="BPD_transp_1"/>
    <property type="match status" value="1"/>
</dbReference>
<evidence type="ECO:0000256" key="1">
    <source>
        <dbReference type="ARBA" id="ARBA00004651"/>
    </source>
</evidence>
<reference evidence="11" key="1">
    <citation type="journal article" date="2019" name="Int. J. Syst. Evol. Microbiol.">
        <title>The Global Catalogue of Microorganisms (GCM) 10K type strain sequencing project: providing services to taxonomists for standard genome sequencing and annotation.</title>
        <authorList>
            <consortium name="The Broad Institute Genomics Platform"/>
            <consortium name="The Broad Institute Genome Sequencing Center for Infectious Disease"/>
            <person name="Wu L."/>
            <person name="Ma J."/>
        </authorList>
    </citation>
    <scope>NUCLEOTIDE SEQUENCE [LARGE SCALE GENOMIC DNA]</scope>
    <source>
        <strain evidence="11">JCM 16544</strain>
    </source>
</reference>
<feature type="transmembrane region" description="Helical" evidence="7">
    <location>
        <begin position="188"/>
        <end position="208"/>
    </location>
</feature>
<comment type="caution">
    <text evidence="10">The sequence shown here is derived from an EMBL/GenBank/DDBJ whole genome shotgun (WGS) entry which is preliminary data.</text>
</comment>
<evidence type="ECO:0000256" key="3">
    <source>
        <dbReference type="ARBA" id="ARBA00022475"/>
    </source>
</evidence>
<proteinExistence type="inferred from homology"/>
<evidence type="ECO:0000259" key="9">
    <source>
        <dbReference type="PROSITE" id="PS50928"/>
    </source>
</evidence>
<feature type="transmembrane region" description="Helical" evidence="7">
    <location>
        <begin position="247"/>
        <end position="266"/>
    </location>
</feature>
<dbReference type="PANTHER" id="PTHR30193">
    <property type="entry name" value="ABC TRANSPORTER PERMEASE PROTEIN"/>
    <property type="match status" value="1"/>
</dbReference>
<feature type="transmembrane region" description="Helical" evidence="7">
    <location>
        <begin position="105"/>
        <end position="128"/>
    </location>
</feature>
<evidence type="ECO:0000313" key="11">
    <source>
        <dbReference type="Proteomes" id="UP001501697"/>
    </source>
</evidence>
<evidence type="ECO:0000256" key="7">
    <source>
        <dbReference type="RuleBase" id="RU363032"/>
    </source>
</evidence>
<feature type="transmembrane region" description="Helical" evidence="7">
    <location>
        <begin position="295"/>
        <end position="317"/>
    </location>
</feature>
<dbReference type="Gene3D" id="1.10.3720.10">
    <property type="entry name" value="MetI-like"/>
    <property type="match status" value="1"/>
</dbReference>